<sequence length="69" mass="7211">MLGCKGCTFGELGALGVRLECTGGSRARGQARGRPGGRAGARARRRASGWHTAGTVHPRVTILHPKCTK</sequence>
<dbReference type="AlphaFoldDB" id="A0A2I0KH17"/>
<keyword evidence="3" id="KW-1185">Reference proteome</keyword>
<feature type="region of interest" description="Disordered" evidence="1">
    <location>
        <begin position="24"/>
        <end position="51"/>
    </location>
</feature>
<evidence type="ECO:0000313" key="2">
    <source>
        <dbReference type="EMBL" id="PKI67116.1"/>
    </source>
</evidence>
<evidence type="ECO:0000313" key="3">
    <source>
        <dbReference type="Proteomes" id="UP000233551"/>
    </source>
</evidence>
<proteinExistence type="predicted"/>
<gene>
    <name evidence="2" type="ORF">CRG98_012489</name>
</gene>
<evidence type="ECO:0000256" key="1">
    <source>
        <dbReference type="SAM" id="MobiDB-lite"/>
    </source>
</evidence>
<dbReference type="Proteomes" id="UP000233551">
    <property type="component" value="Unassembled WGS sequence"/>
</dbReference>
<dbReference type="EMBL" id="PGOL01000639">
    <property type="protein sequence ID" value="PKI67116.1"/>
    <property type="molecule type" value="Genomic_DNA"/>
</dbReference>
<reference evidence="2 3" key="1">
    <citation type="submission" date="2017-11" db="EMBL/GenBank/DDBJ databases">
        <title>De-novo sequencing of pomegranate (Punica granatum L.) genome.</title>
        <authorList>
            <person name="Akparov Z."/>
            <person name="Amiraslanov A."/>
            <person name="Hajiyeva S."/>
            <person name="Abbasov M."/>
            <person name="Kaur K."/>
            <person name="Hamwieh A."/>
            <person name="Solovyev V."/>
            <person name="Salamov A."/>
            <person name="Braich B."/>
            <person name="Kosarev P."/>
            <person name="Mahmoud A."/>
            <person name="Hajiyev E."/>
            <person name="Babayeva S."/>
            <person name="Izzatullayeva V."/>
            <person name="Mammadov A."/>
            <person name="Mammadov A."/>
            <person name="Sharifova S."/>
            <person name="Ojaghi J."/>
            <person name="Eynullazada K."/>
            <person name="Bayramov B."/>
            <person name="Abdulazimova A."/>
            <person name="Shahmuradov I."/>
        </authorList>
    </citation>
    <scope>NUCLEOTIDE SEQUENCE [LARGE SCALE GENOMIC DNA]</scope>
    <source>
        <strain evidence="3">cv. AG2017</strain>
        <tissue evidence="2">Leaf</tissue>
    </source>
</reference>
<feature type="compositionally biased region" description="Low complexity" evidence="1">
    <location>
        <begin position="24"/>
        <end position="33"/>
    </location>
</feature>
<comment type="caution">
    <text evidence="2">The sequence shown here is derived from an EMBL/GenBank/DDBJ whole genome shotgun (WGS) entry which is preliminary data.</text>
</comment>
<organism evidence="2 3">
    <name type="scientific">Punica granatum</name>
    <name type="common">Pomegranate</name>
    <dbReference type="NCBI Taxonomy" id="22663"/>
    <lineage>
        <taxon>Eukaryota</taxon>
        <taxon>Viridiplantae</taxon>
        <taxon>Streptophyta</taxon>
        <taxon>Embryophyta</taxon>
        <taxon>Tracheophyta</taxon>
        <taxon>Spermatophyta</taxon>
        <taxon>Magnoliopsida</taxon>
        <taxon>eudicotyledons</taxon>
        <taxon>Gunneridae</taxon>
        <taxon>Pentapetalae</taxon>
        <taxon>rosids</taxon>
        <taxon>malvids</taxon>
        <taxon>Myrtales</taxon>
        <taxon>Lythraceae</taxon>
        <taxon>Punica</taxon>
    </lineage>
</organism>
<name>A0A2I0KH17_PUNGR</name>
<protein>
    <submittedName>
        <fullName evidence="2">Uncharacterized protein</fullName>
    </submittedName>
</protein>
<accession>A0A2I0KH17</accession>